<reference evidence="10" key="1">
    <citation type="submission" date="2021-03" db="EMBL/GenBank/DDBJ databases">
        <authorList>
            <person name="Bekaert M."/>
        </authorList>
    </citation>
    <scope>NUCLEOTIDE SEQUENCE</scope>
</reference>
<accession>A0A8S3QN79</accession>
<dbReference type="InterPro" id="IPR000276">
    <property type="entry name" value="GPCR_Rhodpsn"/>
</dbReference>
<protein>
    <recommendedName>
        <fullName evidence="9">G-protein coupled receptors family 1 profile domain-containing protein</fullName>
    </recommendedName>
</protein>
<comment type="caution">
    <text evidence="10">The sequence shown here is derived from an EMBL/GenBank/DDBJ whole genome shotgun (WGS) entry which is preliminary data.</text>
</comment>
<feature type="transmembrane region" description="Helical" evidence="8">
    <location>
        <begin position="39"/>
        <end position="60"/>
    </location>
</feature>
<keyword evidence="5 8" id="KW-0472">Membrane</keyword>
<keyword evidence="6" id="KW-0675">Receptor</keyword>
<evidence type="ECO:0000256" key="7">
    <source>
        <dbReference type="ARBA" id="ARBA00023224"/>
    </source>
</evidence>
<dbReference type="Proteomes" id="UP000683360">
    <property type="component" value="Unassembled WGS sequence"/>
</dbReference>
<dbReference type="GO" id="GO:0016020">
    <property type="term" value="C:membrane"/>
    <property type="evidence" value="ECO:0007669"/>
    <property type="project" value="UniProtKB-SubCell"/>
</dbReference>
<feature type="transmembrane region" description="Helical" evidence="8">
    <location>
        <begin position="205"/>
        <end position="224"/>
    </location>
</feature>
<gene>
    <name evidence="10" type="ORF">MEDL_10954</name>
</gene>
<feature type="transmembrane region" description="Helical" evidence="8">
    <location>
        <begin position="151"/>
        <end position="170"/>
    </location>
</feature>
<dbReference type="PANTHER" id="PTHR24243:SF208">
    <property type="entry name" value="PYROKININ-1 RECEPTOR"/>
    <property type="match status" value="1"/>
</dbReference>
<evidence type="ECO:0000256" key="3">
    <source>
        <dbReference type="ARBA" id="ARBA00022989"/>
    </source>
</evidence>
<dbReference type="PROSITE" id="PS50262">
    <property type="entry name" value="G_PROTEIN_RECEP_F1_2"/>
    <property type="match status" value="1"/>
</dbReference>
<proteinExistence type="predicted"/>
<comment type="subcellular location">
    <subcellularLocation>
        <location evidence="1">Membrane</location>
        <topology evidence="1">Multi-pass membrane protein</topology>
    </subcellularLocation>
</comment>
<keyword evidence="2 8" id="KW-0812">Transmembrane</keyword>
<dbReference type="InterPro" id="IPR017452">
    <property type="entry name" value="GPCR_Rhodpsn_7TM"/>
</dbReference>
<dbReference type="Pfam" id="PF00001">
    <property type="entry name" value="7tm_1"/>
    <property type="match status" value="1"/>
</dbReference>
<name>A0A8S3QN79_MYTED</name>
<dbReference type="SUPFAM" id="SSF81321">
    <property type="entry name" value="Family A G protein-coupled receptor-like"/>
    <property type="match status" value="1"/>
</dbReference>
<organism evidence="10 11">
    <name type="scientific">Mytilus edulis</name>
    <name type="common">Blue mussel</name>
    <dbReference type="NCBI Taxonomy" id="6550"/>
    <lineage>
        <taxon>Eukaryota</taxon>
        <taxon>Metazoa</taxon>
        <taxon>Spiralia</taxon>
        <taxon>Lophotrochozoa</taxon>
        <taxon>Mollusca</taxon>
        <taxon>Bivalvia</taxon>
        <taxon>Autobranchia</taxon>
        <taxon>Pteriomorphia</taxon>
        <taxon>Mytilida</taxon>
        <taxon>Mytiloidea</taxon>
        <taxon>Mytilidae</taxon>
        <taxon>Mytilinae</taxon>
        <taxon>Mytilus</taxon>
    </lineage>
</organism>
<evidence type="ECO:0000256" key="8">
    <source>
        <dbReference type="SAM" id="Phobius"/>
    </source>
</evidence>
<evidence type="ECO:0000256" key="6">
    <source>
        <dbReference type="ARBA" id="ARBA00023170"/>
    </source>
</evidence>
<dbReference type="EMBL" id="CAJPWZ010000543">
    <property type="protein sequence ID" value="CAG2196054.1"/>
    <property type="molecule type" value="Genomic_DNA"/>
</dbReference>
<feature type="transmembrane region" description="Helical" evidence="8">
    <location>
        <begin position="72"/>
        <end position="93"/>
    </location>
</feature>
<dbReference type="PRINTS" id="PR00237">
    <property type="entry name" value="GPCRRHODOPSN"/>
</dbReference>
<evidence type="ECO:0000259" key="9">
    <source>
        <dbReference type="PROSITE" id="PS50262"/>
    </source>
</evidence>
<evidence type="ECO:0000256" key="1">
    <source>
        <dbReference type="ARBA" id="ARBA00004141"/>
    </source>
</evidence>
<keyword evidence="7" id="KW-0807">Transducer</keyword>
<dbReference type="GO" id="GO:0004930">
    <property type="term" value="F:G protein-coupled receptor activity"/>
    <property type="evidence" value="ECO:0007669"/>
    <property type="project" value="UniProtKB-KW"/>
</dbReference>
<evidence type="ECO:0000256" key="5">
    <source>
        <dbReference type="ARBA" id="ARBA00023136"/>
    </source>
</evidence>
<keyword evidence="11" id="KW-1185">Reference proteome</keyword>
<evidence type="ECO:0000256" key="4">
    <source>
        <dbReference type="ARBA" id="ARBA00023040"/>
    </source>
</evidence>
<dbReference type="AlphaFoldDB" id="A0A8S3QN79"/>
<evidence type="ECO:0000256" key="2">
    <source>
        <dbReference type="ARBA" id="ARBA00022692"/>
    </source>
</evidence>
<dbReference type="OrthoDB" id="5969463at2759"/>
<dbReference type="PANTHER" id="PTHR24243">
    <property type="entry name" value="G-PROTEIN COUPLED RECEPTOR"/>
    <property type="match status" value="1"/>
</dbReference>
<feature type="transmembrane region" description="Helical" evidence="8">
    <location>
        <begin position="295"/>
        <end position="317"/>
    </location>
</feature>
<feature type="transmembrane region" description="Helical" evidence="8">
    <location>
        <begin position="337"/>
        <end position="356"/>
    </location>
</feature>
<feature type="transmembrane region" description="Helical" evidence="8">
    <location>
        <begin position="113"/>
        <end position="130"/>
    </location>
</feature>
<keyword evidence="3 8" id="KW-1133">Transmembrane helix</keyword>
<dbReference type="CDD" id="cd00637">
    <property type="entry name" value="7tm_classA_rhodopsin-like"/>
    <property type="match status" value="1"/>
</dbReference>
<dbReference type="Gene3D" id="1.20.1070.10">
    <property type="entry name" value="Rhodopsin 7-helix transmembrane proteins"/>
    <property type="match status" value="1"/>
</dbReference>
<evidence type="ECO:0000313" key="10">
    <source>
        <dbReference type="EMBL" id="CAG2196054.1"/>
    </source>
</evidence>
<feature type="domain" description="G-protein coupled receptors family 1 profile" evidence="9">
    <location>
        <begin position="52"/>
        <end position="353"/>
    </location>
</feature>
<evidence type="ECO:0000313" key="11">
    <source>
        <dbReference type="Proteomes" id="UP000683360"/>
    </source>
</evidence>
<keyword evidence="4" id="KW-0297">G-protein coupled receptor</keyword>
<sequence length="377" mass="43326">MGSMEWFMLQEVARFRNESNIKTLSDYNKEEALRRLAPLIYLVIIFIIGIVGNTVVLIVYPLTFPRNTHRTFIVGLAISDLLVCLITIPFEIIEMRFQYTFYNVVACKVFRSLSYWFSLVSMIILIGSSYEKYRRICKPMKKQMTVKSCRMYIFTVFVLTLLFVWPNLLFGGIRLVKLSNNITGHDCSLSDDYAKTLFPVVSEGILLFFTIICICFLIVIYSIIGRRIYIQSSFRKQFETHSRDTNTNYDRPSLGIATTDSVHADAKKSKNTLEHVVSERVNKIQIRSVQKLTKIVFVISVVFVLSYIPHLTISLMTAIKGGFLLPPGPVVSAALPIIARSFIINNVANPIIYGFMDSRFRKTCKFLLFKIFHCKQT</sequence>